<dbReference type="SUPFAM" id="SSF100950">
    <property type="entry name" value="NagB/RpiA/CoA transferase-like"/>
    <property type="match status" value="1"/>
</dbReference>
<dbReference type="Pfam" id="PF01182">
    <property type="entry name" value="Glucosamine_iso"/>
    <property type="match status" value="1"/>
</dbReference>
<dbReference type="PANTHER" id="PTHR11054:SF0">
    <property type="entry name" value="6-PHOSPHOGLUCONOLACTONASE"/>
    <property type="match status" value="1"/>
</dbReference>
<dbReference type="OrthoDB" id="9810967at2"/>
<evidence type="ECO:0000313" key="3">
    <source>
        <dbReference type="EMBL" id="TDT17637.1"/>
    </source>
</evidence>
<gene>
    <name evidence="3" type="ORF">BDK89_3248</name>
</gene>
<feature type="domain" description="Glucosamine/galactosamine-6-phosphate isomerase" evidence="2">
    <location>
        <begin position="10"/>
        <end position="201"/>
    </location>
</feature>
<accession>A0A4R7I223</accession>
<dbReference type="EMBL" id="SOAU01000001">
    <property type="protein sequence ID" value="TDT17637.1"/>
    <property type="molecule type" value="Genomic_DNA"/>
</dbReference>
<proteinExistence type="predicted"/>
<dbReference type="InterPro" id="IPR006148">
    <property type="entry name" value="Glc/Gal-6P_isomerase"/>
</dbReference>
<dbReference type="RefSeq" id="WP_133869913.1">
    <property type="nucleotide sequence ID" value="NZ_SOAU01000001.1"/>
</dbReference>
<evidence type="ECO:0000313" key="4">
    <source>
        <dbReference type="Proteomes" id="UP000294558"/>
    </source>
</evidence>
<comment type="pathway">
    <text evidence="1">Carbohydrate degradation.</text>
</comment>
<dbReference type="PANTHER" id="PTHR11054">
    <property type="entry name" value="6-PHOSPHOGLUCONOLACTONASE"/>
    <property type="match status" value="1"/>
</dbReference>
<keyword evidence="4" id="KW-1185">Reference proteome</keyword>
<dbReference type="Gene3D" id="3.40.50.1360">
    <property type="match status" value="1"/>
</dbReference>
<name>A0A4R7I223_9ACTN</name>
<evidence type="ECO:0000256" key="1">
    <source>
        <dbReference type="ARBA" id="ARBA00004921"/>
    </source>
</evidence>
<evidence type="ECO:0000259" key="2">
    <source>
        <dbReference type="Pfam" id="PF01182"/>
    </source>
</evidence>
<reference evidence="3 4" key="1">
    <citation type="submission" date="2019-03" db="EMBL/GenBank/DDBJ databases">
        <title>Sequencing the genomes of 1000 actinobacteria strains.</title>
        <authorList>
            <person name="Klenk H.-P."/>
        </authorList>
    </citation>
    <scope>NUCLEOTIDE SEQUENCE [LARGE SCALE GENOMIC DNA]</scope>
    <source>
        <strain evidence="3 4">DSM 18936</strain>
    </source>
</reference>
<dbReference type="InterPro" id="IPR037171">
    <property type="entry name" value="NagB/RpiA_transferase-like"/>
</dbReference>
<organism evidence="3 4">
    <name type="scientific">Ilumatobacter fluminis</name>
    <dbReference type="NCBI Taxonomy" id="467091"/>
    <lineage>
        <taxon>Bacteria</taxon>
        <taxon>Bacillati</taxon>
        <taxon>Actinomycetota</taxon>
        <taxon>Acidimicrobiia</taxon>
        <taxon>Acidimicrobiales</taxon>
        <taxon>Ilumatobacteraceae</taxon>
        <taxon>Ilumatobacter</taxon>
    </lineage>
</organism>
<dbReference type="InterPro" id="IPR039104">
    <property type="entry name" value="6PGL"/>
</dbReference>
<sequence length="217" mass="23511">MEISVSERPAVEAASKLATRLRDAVRRRGSASLAVSGGGTAPPMFEALLDFDVPWNDVAVWQVDERVAPDGDDARNANQLTGLAERCRVHAMPVTAADLRAAARRYAAGLPDRFDVVHLGVGDDGHTASWPPGRPAIPTSDRPVELVDEFNGLPRMTLTQPVVGAARARVVLATGERKRPMIERWLLGDDDLPITRVRRSDTWVYLDAAAAPDAPLH</sequence>
<protein>
    <submittedName>
        <fullName evidence="3">6-phosphogluconolactonase</fullName>
    </submittedName>
</protein>
<dbReference type="AlphaFoldDB" id="A0A4R7I223"/>
<dbReference type="GO" id="GO:0005975">
    <property type="term" value="P:carbohydrate metabolic process"/>
    <property type="evidence" value="ECO:0007669"/>
    <property type="project" value="InterPro"/>
</dbReference>
<dbReference type="Proteomes" id="UP000294558">
    <property type="component" value="Unassembled WGS sequence"/>
</dbReference>
<comment type="caution">
    <text evidence="3">The sequence shown here is derived from an EMBL/GenBank/DDBJ whole genome shotgun (WGS) entry which is preliminary data.</text>
</comment>